<keyword evidence="6 14" id="KW-0812">Transmembrane</keyword>
<evidence type="ECO:0000256" key="14">
    <source>
        <dbReference type="SAM" id="Phobius"/>
    </source>
</evidence>
<evidence type="ECO:0000256" key="7">
    <source>
        <dbReference type="ARBA" id="ARBA00022989"/>
    </source>
</evidence>
<dbReference type="PANTHER" id="PTHR36835">
    <property type="entry name" value="CYTOCHROME BO(3) UBIQUINOL OXIDASE SUBUNIT 4"/>
    <property type="match status" value="1"/>
</dbReference>
<comment type="subunit">
    <text evidence="3">Heterooctamer of two A chains, two B chains, two C chains and two D chains.</text>
</comment>
<comment type="subcellular location">
    <subcellularLocation>
        <location evidence="1">Cell membrane</location>
        <topology evidence="1">Multi-pass membrane protein</topology>
    </subcellularLocation>
</comment>
<gene>
    <name evidence="15" type="ORF">OVY01_05410</name>
</gene>
<keyword evidence="16" id="KW-1185">Reference proteome</keyword>
<dbReference type="PANTHER" id="PTHR36835:SF1">
    <property type="entry name" value="CYTOCHROME BO(3) UBIQUINOL OXIDASE SUBUNIT 4"/>
    <property type="match status" value="1"/>
</dbReference>
<dbReference type="InterPro" id="IPR005171">
    <property type="entry name" value="Cyt_c_oxidase_su4_prok"/>
</dbReference>
<feature type="transmembrane region" description="Helical" evidence="14">
    <location>
        <begin position="55"/>
        <end position="73"/>
    </location>
</feature>
<keyword evidence="5" id="KW-1003">Cell membrane</keyword>
<keyword evidence="8 14" id="KW-0472">Membrane</keyword>
<evidence type="ECO:0000256" key="2">
    <source>
        <dbReference type="ARBA" id="ARBA00008079"/>
    </source>
</evidence>
<protein>
    <recommendedName>
        <fullName evidence="4">Cytochrome bo(3) ubiquinol oxidase subunit 4</fullName>
    </recommendedName>
    <alternativeName>
        <fullName evidence="13">Cytochrome o ubiquinol oxidase subunit 4</fullName>
    </alternativeName>
    <alternativeName>
        <fullName evidence="10">Oxidase bo(3) subunit 4</fullName>
    </alternativeName>
    <alternativeName>
        <fullName evidence="11">Ubiquinol oxidase polypeptide IV</fullName>
    </alternativeName>
    <alternativeName>
        <fullName evidence="12">Ubiquinol oxidase subunit 4</fullName>
    </alternativeName>
</protein>
<keyword evidence="7 14" id="KW-1133">Transmembrane helix</keyword>
<dbReference type="RefSeq" id="WP_267846241.1">
    <property type="nucleotide sequence ID" value="NZ_JAPMXC010000001.1"/>
</dbReference>
<dbReference type="Proteomes" id="UP001082899">
    <property type="component" value="Unassembled WGS sequence"/>
</dbReference>
<evidence type="ECO:0000256" key="12">
    <source>
        <dbReference type="ARBA" id="ARBA00031887"/>
    </source>
</evidence>
<dbReference type="InterPro" id="IPR050968">
    <property type="entry name" value="Cytochrome_c_oxidase_bac_sub4"/>
</dbReference>
<sequence length="118" mass="12979">MTNTQQDADDAAELKRQERHDLRVYLAGAGLALLLTLASFALLHPLGTMRLPAGIIIGVLALVQMVVHFRCFLHIGFTHKREDLHLILFSTLVLTIMVAGTVWIMGGLALRMAMSSMP</sequence>
<dbReference type="EMBL" id="JAPMXC010000001">
    <property type="protein sequence ID" value="MCY0386683.1"/>
    <property type="molecule type" value="Genomic_DNA"/>
</dbReference>
<name>A0ABT3ZJG5_9BURK</name>
<evidence type="ECO:0000256" key="6">
    <source>
        <dbReference type="ARBA" id="ARBA00022692"/>
    </source>
</evidence>
<feature type="transmembrane region" description="Helical" evidence="14">
    <location>
        <begin position="24"/>
        <end position="43"/>
    </location>
</feature>
<comment type="caution">
    <text evidence="15">The sequence shown here is derived from an EMBL/GenBank/DDBJ whole genome shotgun (WGS) entry which is preliminary data.</text>
</comment>
<accession>A0ABT3ZJG5</accession>
<evidence type="ECO:0000256" key="10">
    <source>
        <dbReference type="ARBA" id="ARBA00030071"/>
    </source>
</evidence>
<comment type="function">
    <text evidence="9">Cytochrome bo(3) ubiquinol terminal oxidase is the component of the aerobic respiratory chain of E.coli that predominates when cells are grown at high aeration. Has proton pump activity across the membrane in addition to electron transfer, pumping 2 protons/electron.</text>
</comment>
<evidence type="ECO:0000256" key="11">
    <source>
        <dbReference type="ARBA" id="ARBA00030211"/>
    </source>
</evidence>
<dbReference type="Pfam" id="PF03626">
    <property type="entry name" value="COX4_pro"/>
    <property type="match status" value="1"/>
</dbReference>
<evidence type="ECO:0000256" key="8">
    <source>
        <dbReference type="ARBA" id="ARBA00023136"/>
    </source>
</evidence>
<evidence type="ECO:0000256" key="4">
    <source>
        <dbReference type="ARBA" id="ARBA00014689"/>
    </source>
</evidence>
<evidence type="ECO:0000313" key="16">
    <source>
        <dbReference type="Proteomes" id="UP001082899"/>
    </source>
</evidence>
<reference evidence="15" key="1">
    <citation type="submission" date="2022-11" db="EMBL/GenBank/DDBJ databases">
        <title>Robbsia betulipollinis sp. nov., isolated from pollen of birch (Betula pendula).</title>
        <authorList>
            <person name="Shi H."/>
            <person name="Ambika Manirajan B."/>
            <person name="Ratering S."/>
            <person name="Geissler-Plaum R."/>
            <person name="Schnell S."/>
        </authorList>
    </citation>
    <scope>NUCLEOTIDE SEQUENCE</scope>
    <source>
        <strain evidence="15">Bb-Pol-6</strain>
    </source>
</reference>
<proteinExistence type="inferred from homology"/>
<evidence type="ECO:0000313" key="15">
    <source>
        <dbReference type="EMBL" id="MCY0386683.1"/>
    </source>
</evidence>
<evidence type="ECO:0000256" key="13">
    <source>
        <dbReference type="ARBA" id="ARBA00032185"/>
    </source>
</evidence>
<evidence type="ECO:0000256" key="3">
    <source>
        <dbReference type="ARBA" id="ARBA00011700"/>
    </source>
</evidence>
<evidence type="ECO:0000256" key="5">
    <source>
        <dbReference type="ARBA" id="ARBA00022475"/>
    </source>
</evidence>
<evidence type="ECO:0000256" key="9">
    <source>
        <dbReference type="ARBA" id="ARBA00025694"/>
    </source>
</evidence>
<feature type="transmembrane region" description="Helical" evidence="14">
    <location>
        <begin position="85"/>
        <end position="110"/>
    </location>
</feature>
<comment type="similarity">
    <text evidence="2">Belongs to the cytochrome c oxidase bacterial subunit 4 family.</text>
</comment>
<organism evidence="15 16">
    <name type="scientific">Robbsia betulipollinis</name>
    <dbReference type="NCBI Taxonomy" id="2981849"/>
    <lineage>
        <taxon>Bacteria</taxon>
        <taxon>Pseudomonadati</taxon>
        <taxon>Pseudomonadota</taxon>
        <taxon>Betaproteobacteria</taxon>
        <taxon>Burkholderiales</taxon>
        <taxon>Burkholderiaceae</taxon>
        <taxon>Robbsia</taxon>
    </lineage>
</organism>
<evidence type="ECO:0000256" key="1">
    <source>
        <dbReference type="ARBA" id="ARBA00004651"/>
    </source>
</evidence>